<dbReference type="PANTHER" id="PTHR24221:SF654">
    <property type="entry name" value="ATP-BINDING CASSETTE SUB-FAMILY B MEMBER 6"/>
    <property type="match status" value="1"/>
</dbReference>
<reference evidence="15" key="2">
    <citation type="submission" date="2021-04" db="EMBL/GenBank/DDBJ databases">
        <authorList>
            <person name="Gilroy R."/>
        </authorList>
    </citation>
    <scope>NUCLEOTIDE SEQUENCE</scope>
    <source>
        <strain evidence="15">ChiHecec2B26-12326</strain>
    </source>
</reference>
<feature type="domain" description="ABC transporter" evidence="12">
    <location>
        <begin position="480"/>
        <end position="713"/>
    </location>
</feature>
<dbReference type="EMBL" id="DXEN01000045">
    <property type="protein sequence ID" value="HIX86159.1"/>
    <property type="molecule type" value="Genomic_DNA"/>
</dbReference>
<feature type="domain" description="ABC transmembrane type-1" evidence="13">
    <location>
        <begin position="162"/>
        <end position="443"/>
    </location>
</feature>
<dbReference type="InterPro" id="IPR036640">
    <property type="entry name" value="ABC1_TM_sf"/>
</dbReference>
<evidence type="ECO:0000256" key="1">
    <source>
        <dbReference type="ARBA" id="ARBA00004651"/>
    </source>
</evidence>
<dbReference type="InterPro" id="IPR003593">
    <property type="entry name" value="AAA+_ATPase"/>
</dbReference>
<gene>
    <name evidence="15" type="ORF">H9848_06085</name>
</gene>
<dbReference type="InterPro" id="IPR022514">
    <property type="entry name" value="NHPM_micro_ABC1"/>
</dbReference>
<keyword evidence="2" id="KW-0813">Transport</keyword>
<keyword evidence="7" id="KW-0653">Protein transport</keyword>
<feature type="transmembrane region" description="Helical" evidence="11">
    <location>
        <begin position="298"/>
        <end position="319"/>
    </location>
</feature>
<evidence type="ECO:0000256" key="7">
    <source>
        <dbReference type="ARBA" id="ARBA00022927"/>
    </source>
</evidence>
<dbReference type="GO" id="GO:0005886">
    <property type="term" value="C:plasma membrane"/>
    <property type="evidence" value="ECO:0007669"/>
    <property type="project" value="UniProtKB-SubCell"/>
</dbReference>
<evidence type="ECO:0000313" key="15">
    <source>
        <dbReference type="EMBL" id="HIX86159.1"/>
    </source>
</evidence>
<dbReference type="SMART" id="SM00382">
    <property type="entry name" value="AAA"/>
    <property type="match status" value="1"/>
</dbReference>
<dbReference type="InterPro" id="IPR027417">
    <property type="entry name" value="P-loop_NTPase"/>
</dbReference>
<dbReference type="InterPro" id="IPR017871">
    <property type="entry name" value="ABC_transporter-like_CS"/>
</dbReference>
<feature type="domain" description="Peptidase C39" evidence="14">
    <location>
        <begin position="12"/>
        <end position="131"/>
    </location>
</feature>
<evidence type="ECO:0000259" key="13">
    <source>
        <dbReference type="PROSITE" id="PS50929"/>
    </source>
</evidence>
<dbReference type="PROSITE" id="PS50893">
    <property type="entry name" value="ABC_TRANSPORTER_2"/>
    <property type="match status" value="1"/>
</dbReference>
<feature type="transmembrane region" description="Helical" evidence="11">
    <location>
        <begin position="159"/>
        <end position="185"/>
    </location>
</feature>
<evidence type="ECO:0000256" key="9">
    <source>
        <dbReference type="ARBA" id="ARBA00023136"/>
    </source>
</evidence>
<dbReference type="FunFam" id="3.40.50.300:FF:000299">
    <property type="entry name" value="ABC transporter ATP-binding protein/permease"/>
    <property type="match status" value="1"/>
</dbReference>
<organism evidence="15 16">
    <name type="scientific">Candidatus Parabacteroides intestinigallinarum</name>
    <dbReference type="NCBI Taxonomy" id="2838722"/>
    <lineage>
        <taxon>Bacteria</taxon>
        <taxon>Pseudomonadati</taxon>
        <taxon>Bacteroidota</taxon>
        <taxon>Bacteroidia</taxon>
        <taxon>Bacteroidales</taxon>
        <taxon>Tannerellaceae</taxon>
        <taxon>Parabacteroides</taxon>
    </lineage>
</organism>
<dbReference type="GO" id="GO:0005524">
    <property type="term" value="F:ATP binding"/>
    <property type="evidence" value="ECO:0007669"/>
    <property type="project" value="UniProtKB-KW"/>
</dbReference>
<feature type="transmembrane region" description="Helical" evidence="11">
    <location>
        <begin position="386"/>
        <end position="408"/>
    </location>
</feature>
<feature type="transmembrane region" description="Helical" evidence="11">
    <location>
        <begin position="197"/>
        <end position="215"/>
    </location>
</feature>
<reference evidence="15" key="1">
    <citation type="journal article" date="2021" name="PeerJ">
        <title>Extensive microbial diversity within the chicken gut microbiome revealed by metagenomics and culture.</title>
        <authorList>
            <person name="Gilroy R."/>
            <person name="Ravi A."/>
            <person name="Getino M."/>
            <person name="Pursley I."/>
            <person name="Horton D.L."/>
            <person name="Alikhan N.F."/>
            <person name="Baker D."/>
            <person name="Gharbi K."/>
            <person name="Hall N."/>
            <person name="Watson M."/>
            <person name="Adriaenssens E.M."/>
            <person name="Foster-Nyarko E."/>
            <person name="Jarju S."/>
            <person name="Secka A."/>
            <person name="Antonio M."/>
            <person name="Oren A."/>
            <person name="Chaudhuri R.R."/>
            <person name="La Ragione R."/>
            <person name="Hildebrand F."/>
            <person name="Pallen M.J."/>
        </authorList>
    </citation>
    <scope>NUCLEOTIDE SEQUENCE</scope>
    <source>
        <strain evidence="15">ChiHecec2B26-12326</strain>
    </source>
</reference>
<dbReference type="Gene3D" id="3.40.50.300">
    <property type="entry name" value="P-loop containing nucleotide triphosphate hydrolases"/>
    <property type="match status" value="1"/>
</dbReference>
<dbReference type="NCBIfam" id="TIGR03796">
    <property type="entry name" value="NHLM_micro_ABC1"/>
    <property type="match status" value="1"/>
</dbReference>
<dbReference type="AlphaFoldDB" id="A0A9D1XRI1"/>
<dbReference type="Gene3D" id="1.20.1560.10">
    <property type="entry name" value="ABC transporter type 1, transmembrane domain"/>
    <property type="match status" value="1"/>
</dbReference>
<evidence type="ECO:0000256" key="10">
    <source>
        <dbReference type="ARBA" id="ARBA00043264"/>
    </source>
</evidence>
<dbReference type="CDD" id="cd18569">
    <property type="entry name" value="ABC_6TM_NHLM_bacteriocin"/>
    <property type="match status" value="1"/>
</dbReference>
<dbReference type="InterPro" id="IPR039421">
    <property type="entry name" value="Type_1_exporter"/>
</dbReference>
<keyword evidence="3" id="KW-1003">Cell membrane</keyword>
<dbReference type="GO" id="GO:0034040">
    <property type="term" value="F:ATPase-coupled lipid transmembrane transporter activity"/>
    <property type="evidence" value="ECO:0007669"/>
    <property type="project" value="TreeGrafter"/>
</dbReference>
<evidence type="ECO:0000259" key="14">
    <source>
        <dbReference type="PROSITE" id="PS50990"/>
    </source>
</evidence>
<evidence type="ECO:0000256" key="2">
    <source>
        <dbReference type="ARBA" id="ARBA00022448"/>
    </source>
</evidence>
<dbReference type="SUPFAM" id="SSF52540">
    <property type="entry name" value="P-loop containing nucleoside triphosphate hydrolases"/>
    <property type="match status" value="1"/>
</dbReference>
<keyword evidence="9 11" id="KW-0472">Membrane</keyword>
<dbReference type="InterPro" id="IPR005074">
    <property type="entry name" value="Peptidase_C39"/>
</dbReference>
<proteinExistence type="predicted"/>
<sequence>MGRVKRVPVVMQMEALECGAASLGMVLAYWKKWLPLERLRIDCGVSRDGSNALNILKAARKYGMVAKGFRMEVERLRKVEDPAILHWNFCHFVVFNGFKGDKVSLNDPARGRVLVDMEEFNRSFTGIVLTFQPGPEFEPSGQHASVLSFVRQRMKSARAALLFTFLTGLLMAFVGLVSPVFSQIFMDDILSGKNPDWFKFFIGMYAVLVVFQFIVQVMQDFRWVIYQAQLDIEANTSFIWHVLHLPISFFQQRFAGDLVIRQQSNQTCAAHLVQKIAPAVVDISLLIIYLLVMSRYSLPLTAVGLTVAVLNLGLMRYIADKRMNLGRVLERDNGKLNGTTMSSIEGMETIKAAGAELGFFQRWSGVFATKLNSEVRQNKTSVYLEILPLLLQQLSANVILVLGAYLILKGELTIGMLTAFQGFMTSFMNPLNKLMDTGQTLIETRTQMERIEDVYNSERDVKDEALTEPITGSGKLGGKVEVRNVVFGYNPLSTPLLDGLSFTLEPGKSVALVGSSGCGKSTIAKLVSGLYEPWSGEILFDGMPRKEIQRAVFTNSVAMVDQDITLFEDSIANNVKIWDRSIEDFAMIMACRDAQIYTDIVTRPDGFNERLTEGGSNLSGGQRQRLEIASALAREPVVLILDEATSALDAATEERVMRSIRQAGISLIIIAHRLSTIRDCDEIIVLDKGHVMERGTHEALMREEGMYYQLMKNN</sequence>
<evidence type="ECO:0000256" key="8">
    <source>
        <dbReference type="ARBA" id="ARBA00022989"/>
    </source>
</evidence>
<keyword evidence="5" id="KW-0547">Nucleotide-binding</keyword>
<comment type="caution">
    <text evidence="15">The sequence shown here is derived from an EMBL/GenBank/DDBJ whole genome shotgun (WGS) entry which is preliminary data.</text>
</comment>
<dbReference type="Pfam" id="PF00664">
    <property type="entry name" value="ABC_membrane"/>
    <property type="match status" value="1"/>
</dbReference>
<dbReference type="GO" id="GO:0043213">
    <property type="term" value="P:bacteriocin transport"/>
    <property type="evidence" value="ECO:0007669"/>
    <property type="project" value="UniProtKB-KW"/>
</dbReference>
<dbReference type="PROSITE" id="PS50929">
    <property type="entry name" value="ABC_TM1F"/>
    <property type="match status" value="1"/>
</dbReference>
<dbReference type="InterPro" id="IPR003439">
    <property type="entry name" value="ABC_transporter-like_ATP-bd"/>
</dbReference>
<evidence type="ECO:0000256" key="4">
    <source>
        <dbReference type="ARBA" id="ARBA00022692"/>
    </source>
</evidence>
<dbReference type="Gene3D" id="3.90.70.10">
    <property type="entry name" value="Cysteine proteinases"/>
    <property type="match status" value="1"/>
</dbReference>
<dbReference type="PROSITE" id="PS00211">
    <property type="entry name" value="ABC_TRANSPORTER_1"/>
    <property type="match status" value="1"/>
</dbReference>
<evidence type="ECO:0000313" key="16">
    <source>
        <dbReference type="Proteomes" id="UP000823847"/>
    </source>
</evidence>
<comment type="subcellular location">
    <subcellularLocation>
        <location evidence="1">Cell membrane</location>
        <topology evidence="1">Multi-pass membrane protein</topology>
    </subcellularLocation>
</comment>
<dbReference type="PROSITE" id="PS50990">
    <property type="entry name" value="PEPTIDASE_C39"/>
    <property type="match status" value="1"/>
</dbReference>
<accession>A0A9D1XRI1</accession>
<dbReference type="Proteomes" id="UP000823847">
    <property type="component" value="Unassembled WGS sequence"/>
</dbReference>
<evidence type="ECO:0000256" key="3">
    <source>
        <dbReference type="ARBA" id="ARBA00022475"/>
    </source>
</evidence>
<dbReference type="GO" id="GO:0006508">
    <property type="term" value="P:proteolysis"/>
    <property type="evidence" value="ECO:0007669"/>
    <property type="project" value="InterPro"/>
</dbReference>
<dbReference type="SUPFAM" id="SSF90123">
    <property type="entry name" value="ABC transporter transmembrane region"/>
    <property type="match status" value="1"/>
</dbReference>
<keyword evidence="6" id="KW-0067">ATP-binding</keyword>
<evidence type="ECO:0000256" key="11">
    <source>
        <dbReference type="SAM" id="Phobius"/>
    </source>
</evidence>
<evidence type="ECO:0000259" key="12">
    <source>
        <dbReference type="PROSITE" id="PS50893"/>
    </source>
</evidence>
<name>A0A9D1XRI1_9BACT</name>
<protein>
    <submittedName>
        <fullName evidence="15">NHLP family bacteriocin export ABC transporter peptidase/permease/ATPase subunit</fullName>
    </submittedName>
</protein>
<feature type="transmembrane region" description="Helical" evidence="11">
    <location>
        <begin position="272"/>
        <end position="292"/>
    </location>
</feature>
<dbReference type="GO" id="GO:0015031">
    <property type="term" value="P:protein transport"/>
    <property type="evidence" value="ECO:0007669"/>
    <property type="project" value="UniProtKB-KW"/>
</dbReference>
<dbReference type="PANTHER" id="PTHR24221">
    <property type="entry name" value="ATP-BINDING CASSETTE SUB-FAMILY B"/>
    <property type="match status" value="1"/>
</dbReference>
<evidence type="ECO:0000256" key="5">
    <source>
        <dbReference type="ARBA" id="ARBA00022741"/>
    </source>
</evidence>
<dbReference type="Pfam" id="PF00005">
    <property type="entry name" value="ABC_tran"/>
    <property type="match status" value="1"/>
</dbReference>
<dbReference type="GO" id="GO:0016887">
    <property type="term" value="F:ATP hydrolysis activity"/>
    <property type="evidence" value="ECO:0007669"/>
    <property type="project" value="InterPro"/>
</dbReference>
<dbReference type="InterPro" id="IPR011527">
    <property type="entry name" value="ABC1_TM_dom"/>
</dbReference>
<dbReference type="GO" id="GO:0140359">
    <property type="term" value="F:ABC-type transporter activity"/>
    <property type="evidence" value="ECO:0007669"/>
    <property type="project" value="InterPro"/>
</dbReference>
<keyword evidence="8 11" id="KW-1133">Transmembrane helix</keyword>
<dbReference type="GO" id="GO:0008233">
    <property type="term" value="F:peptidase activity"/>
    <property type="evidence" value="ECO:0007669"/>
    <property type="project" value="InterPro"/>
</dbReference>
<keyword evidence="4 11" id="KW-0812">Transmembrane</keyword>
<keyword evidence="10" id="KW-0080">Bacteriocin transport</keyword>
<evidence type="ECO:0000256" key="6">
    <source>
        <dbReference type="ARBA" id="ARBA00022840"/>
    </source>
</evidence>
<dbReference type="Pfam" id="PF03412">
    <property type="entry name" value="Peptidase_C39"/>
    <property type="match status" value="1"/>
</dbReference>